<dbReference type="Proteomes" id="UP000701853">
    <property type="component" value="Chromosome 9"/>
</dbReference>
<evidence type="ECO:0000313" key="2">
    <source>
        <dbReference type="EMBL" id="KAG8483856.1"/>
    </source>
</evidence>
<gene>
    <name evidence="2" type="ORF">CXB51_023341</name>
</gene>
<dbReference type="InterPro" id="IPR039312">
    <property type="entry name" value="ZPR"/>
</dbReference>
<reference evidence="2 3" key="1">
    <citation type="journal article" date="2021" name="bioRxiv">
        <title>The Gossypium anomalum genome as a resource for cotton improvement and evolutionary analysis of hybrid incompatibility.</title>
        <authorList>
            <person name="Grover C.E."/>
            <person name="Yuan D."/>
            <person name="Arick M.A."/>
            <person name="Miller E.R."/>
            <person name="Hu G."/>
            <person name="Peterson D.G."/>
            <person name="Wendel J.F."/>
            <person name="Udall J.A."/>
        </authorList>
    </citation>
    <scope>NUCLEOTIDE SEQUENCE [LARGE SCALE GENOMIC DNA]</scope>
    <source>
        <strain evidence="2">JFW-Udall</strain>
        <tissue evidence="2">Leaf</tissue>
    </source>
</reference>
<feature type="region of interest" description="Disordered" evidence="1">
    <location>
        <begin position="168"/>
        <end position="206"/>
    </location>
</feature>
<dbReference type="PANTHER" id="PTHR33601">
    <property type="entry name" value="PROTEIN LITTLE ZIPPER 4"/>
    <property type="match status" value="1"/>
</dbReference>
<dbReference type="PANTHER" id="PTHR33601:SF1">
    <property type="entry name" value="PROTEIN LITTLE ZIPPER 4"/>
    <property type="match status" value="1"/>
</dbReference>
<dbReference type="EMBL" id="JAHUZN010000009">
    <property type="protein sequence ID" value="KAG8483856.1"/>
    <property type="molecule type" value="Genomic_DNA"/>
</dbReference>
<accession>A0A8J5YSH8</accession>
<protein>
    <submittedName>
        <fullName evidence="2">Uncharacterized protein</fullName>
    </submittedName>
</protein>
<evidence type="ECO:0000313" key="3">
    <source>
        <dbReference type="Proteomes" id="UP000701853"/>
    </source>
</evidence>
<evidence type="ECO:0000256" key="1">
    <source>
        <dbReference type="SAM" id="MobiDB-lite"/>
    </source>
</evidence>
<name>A0A8J5YSH8_9ROSI</name>
<keyword evidence="3" id="KW-1185">Reference proteome</keyword>
<dbReference type="OrthoDB" id="1714540at2759"/>
<proteinExistence type="predicted"/>
<dbReference type="AlphaFoldDB" id="A0A8J5YSH8"/>
<sequence length="206" mass="23319">MDDEEDGRRREEKREEGELPSMLTQCMIVVSDQRVMSPSHTITFSLSLSPFLLYIYDTSFLPLCPSLHFFSSYFSTTATSCYEPDFSFLGQSSLTNLLEKGSFVFFHVSALNLGITGRLRKGICFMVMERLNSNLYLQNCYIMKENERLRKKAQVLNQENQALLSELKQKLSKANNNSKGKNSANTIPDLNLSSTSNPNPSNSSKP</sequence>
<feature type="compositionally biased region" description="Low complexity" evidence="1">
    <location>
        <begin position="172"/>
        <end position="206"/>
    </location>
</feature>
<organism evidence="2 3">
    <name type="scientific">Gossypium anomalum</name>
    <dbReference type="NCBI Taxonomy" id="47600"/>
    <lineage>
        <taxon>Eukaryota</taxon>
        <taxon>Viridiplantae</taxon>
        <taxon>Streptophyta</taxon>
        <taxon>Embryophyta</taxon>
        <taxon>Tracheophyta</taxon>
        <taxon>Spermatophyta</taxon>
        <taxon>Magnoliopsida</taxon>
        <taxon>eudicotyledons</taxon>
        <taxon>Gunneridae</taxon>
        <taxon>Pentapetalae</taxon>
        <taxon>rosids</taxon>
        <taxon>malvids</taxon>
        <taxon>Malvales</taxon>
        <taxon>Malvaceae</taxon>
        <taxon>Malvoideae</taxon>
        <taxon>Gossypium</taxon>
    </lineage>
</organism>
<comment type="caution">
    <text evidence="2">The sequence shown here is derived from an EMBL/GenBank/DDBJ whole genome shotgun (WGS) entry which is preliminary data.</text>
</comment>